<organism evidence="1 2">
    <name type="scientific">Mediterranea massiliensis</name>
    <dbReference type="NCBI Taxonomy" id="1841865"/>
    <lineage>
        <taxon>Bacteria</taxon>
        <taxon>Pseudomonadati</taxon>
        <taxon>Bacteroidota</taxon>
        <taxon>Bacteroidia</taxon>
        <taxon>Bacteroidales</taxon>
        <taxon>Bacteroidaceae</taxon>
        <taxon>Mediterranea</taxon>
    </lineage>
</organism>
<dbReference type="RefSeq" id="WP_276825541.1">
    <property type="nucleotide sequence ID" value="NZ_DYVX01000003.1"/>
</dbReference>
<dbReference type="AlphaFoldDB" id="A0A921LAX4"/>
<sequence length="230" mass="26002">MTNDQEITEEEARSYLSFYVADSERLDAYIARLHSAPSLKEVERILVAMVRAEGIPTDILTRQEFYMTVRVFFAHLKAGRSTLHEHFVNIQSAAKARISSADRRALLKSALSGGIEMGVPKPGEKLRYTIELVITISRGHGDHLQLDGNVVEVKQQPMDSGSSTKYCCMMPDLSSYKLRGTATHLSGILRRTSSNKFKTNLIEIEYRSPLMHRKHLSVRQALDLLKQEPQ</sequence>
<dbReference type="Proteomes" id="UP000717835">
    <property type="component" value="Unassembled WGS sequence"/>
</dbReference>
<proteinExistence type="predicted"/>
<protein>
    <submittedName>
        <fullName evidence="1">Uncharacterized protein</fullName>
    </submittedName>
</protein>
<accession>A0A921LAX4</accession>
<dbReference type="EMBL" id="DYVX01000003">
    <property type="protein sequence ID" value="HJF90834.1"/>
    <property type="molecule type" value="Genomic_DNA"/>
</dbReference>
<gene>
    <name evidence="1" type="ORF">K8W02_00390</name>
</gene>
<evidence type="ECO:0000313" key="2">
    <source>
        <dbReference type="Proteomes" id="UP000717835"/>
    </source>
</evidence>
<evidence type="ECO:0000313" key="1">
    <source>
        <dbReference type="EMBL" id="HJF90834.1"/>
    </source>
</evidence>
<reference evidence="1" key="1">
    <citation type="journal article" date="2021" name="PeerJ">
        <title>Extensive microbial diversity within the chicken gut microbiome revealed by metagenomics and culture.</title>
        <authorList>
            <person name="Gilroy R."/>
            <person name="Ravi A."/>
            <person name="Getino M."/>
            <person name="Pursley I."/>
            <person name="Horton D.L."/>
            <person name="Alikhan N.F."/>
            <person name="Baker D."/>
            <person name="Gharbi K."/>
            <person name="Hall N."/>
            <person name="Watson M."/>
            <person name="Adriaenssens E.M."/>
            <person name="Foster-Nyarko E."/>
            <person name="Jarju S."/>
            <person name="Secka A."/>
            <person name="Antonio M."/>
            <person name="Oren A."/>
            <person name="Chaudhuri R.R."/>
            <person name="La Ragione R."/>
            <person name="Hildebrand F."/>
            <person name="Pallen M.J."/>
        </authorList>
    </citation>
    <scope>NUCLEOTIDE SEQUENCE</scope>
    <source>
        <strain evidence="1">CHK55-1828</strain>
    </source>
</reference>
<name>A0A921LAX4_9BACT</name>
<comment type="caution">
    <text evidence="1">The sequence shown here is derived from an EMBL/GenBank/DDBJ whole genome shotgun (WGS) entry which is preliminary data.</text>
</comment>
<reference evidence="1" key="2">
    <citation type="submission" date="2021-09" db="EMBL/GenBank/DDBJ databases">
        <authorList>
            <person name="Gilroy R."/>
        </authorList>
    </citation>
    <scope>NUCLEOTIDE SEQUENCE</scope>
    <source>
        <strain evidence="1">CHK55-1828</strain>
    </source>
</reference>